<dbReference type="Gene3D" id="3.40.430.10">
    <property type="entry name" value="Dihydrofolate Reductase, subunit A"/>
    <property type="match status" value="1"/>
</dbReference>
<dbReference type="EMBL" id="JAGSOT010000029">
    <property type="protein sequence ID" value="MBR7796532.1"/>
    <property type="molecule type" value="Genomic_DNA"/>
</dbReference>
<dbReference type="AlphaFoldDB" id="A0A941IBM0"/>
<name>A0A941IBM0_9BACI</name>
<dbReference type="InterPro" id="IPR002734">
    <property type="entry name" value="RibDG_C"/>
</dbReference>
<gene>
    <name evidence="2" type="ORF">KCX74_10830</name>
</gene>
<protein>
    <submittedName>
        <fullName evidence="2">Dihydrofolate reductase</fullName>
    </submittedName>
</protein>
<comment type="caution">
    <text evidence="2">The sequence shown here is derived from an EMBL/GenBank/DDBJ whole genome shotgun (WGS) entry which is preliminary data.</text>
</comment>
<dbReference type="RefSeq" id="WP_026681978.1">
    <property type="nucleotide sequence ID" value="NZ_JAGSOT010000029.1"/>
</dbReference>
<evidence type="ECO:0000313" key="3">
    <source>
        <dbReference type="Proteomes" id="UP000675284"/>
    </source>
</evidence>
<dbReference type="GO" id="GO:0009231">
    <property type="term" value="P:riboflavin biosynthetic process"/>
    <property type="evidence" value="ECO:0007669"/>
    <property type="project" value="InterPro"/>
</dbReference>
<dbReference type="PANTHER" id="PTHR38011:SF11">
    <property type="entry name" value="2,5-DIAMINO-6-RIBOSYLAMINO-4(3H)-PYRIMIDINONE 5'-PHOSPHATE REDUCTASE"/>
    <property type="match status" value="1"/>
</dbReference>
<evidence type="ECO:0000259" key="1">
    <source>
        <dbReference type="Pfam" id="PF01872"/>
    </source>
</evidence>
<proteinExistence type="predicted"/>
<keyword evidence="3" id="KW-1185">Reference proteome</keyword>
<organism evidence="2 3">
    <name type="scientific">Virgibacillus salarius</name>
    <dbReference type="NCBI Taxonomy" id="447199"/>
    <lineage>
        <taxon>Bacteria</taxon>
        <taxon>Bacillati</taxon>
        <taxon>Bacillota</taxon>
        <taxon>Bacilli</taxon>
        <taxon>Bacillales</taxon>
        <taxon>Bacillaceae</taxon>
        <taxon>Virgibacillus</taxon>
    </lineage>
</organism>
<feature type="domain" description="Bacterial bifunctional deaminase-reductase C-terminal" evidence="1">
    <location>
        <begin position="2"/>
        <end position="170"/>
    </location>
</feature>
<evidence type="ECO:0000313" key="2">
    <source>
        <dbReference type="EMBL" id="MBR7796532.1"/>
    </source>
</evidence>
<dbReference type="Proteomes" id="UP000675284">
    <property type="component" value="Unassembled WGS sequence"/>
</dbReference>
<dbReference type="InterPro" id="IPR050765">
    <property type="entry name" value="Riboflavin_Biosynth_HTPR"/>
</dbReference>
<dbReference type="SUPFAM" id="SSF53597">
    <property type="entry name" value="Dihydrofolate reductase-like"/>
    <property type="match status" value="1"/>
</dbReference>
<dbReference type="GO" id="GO:0008703">
    <property type="term" value="F:5-amino-6-(5-phosphoribosylamino)uracil reductase activity"/>
    <property type="evidence" value="ECO:0007669"/>
    <property type="project" value="InterPro"/>
</dbReference>
<dbReference type="PANTHER" id="PTHR38011">
    <property type="entry name" value="DIHYDROFOLATE REDUCTASE FAMILY PROTEIN (AFU_ORTHOLOGUE AFUA_8G06820)"/>
    <property type="match status" value="1"/>
</dbReference>
<sequence>MRKLIAQELMSLDGFFAGLHGEVDWHRVGSEYEAYAQNFLESLDMLLFGRITYQHMASYWPSATGNIARLMNAHTKIVFSHTLQEATWENTRLIQRNAENEISKLKQEAGKDLAILGSADFSSNMLNAGLIDEYHITVAPVVLGKGKPLFKEVQERVTMKQIHTQTLQSGHVQLFYQVKNK</sequence>
<dbReference type="InterPro" id="IPR024072">
    <property type="entry name" value="DHFR-like_dom_sf"/>
</dbReference>
<dbReference type="Pfam" id="PF01872">
    <property type="entry name" value="RibD_C"/>
    <property type="match status" value="1"/>
</dbReference>
<accession>A0A941IBM0</accession>
<reference evidence="2" key="1">
    <citation type="submission" date="2021-04" db="EMBL/GenBank/DDBJ databases">
        <title>Isolation and polyphasic classification of algal microorganism.</title>
        <authorList>
            <person name="Wang S."/>
        </authorList>
    </citation>
    <scope>NUCLEOTIDE SEQUENCE</scope>
    <source>
        <strain evidence="2">720a</strain>
    </source>
</reference>